<keyword evidence="12" id="KW-0902">Two-component regulatory system</keyword>
<dbReference type="GO" id="GO:0005524">
    <property type="term" value="F:ATP binding"/>
    <property type="evidence" value="ECO:0007669"/>
    <property type="project" value="UniProtKB-KW"/>
</dbReference>
<dbReference type="InterPro" id="IPR003594">
    <property type="entry name" value="HATPase_dom"/>
</dbReference>
<evidence type="ECO:0000256" key="6">
    <source>
        <dbReference type="ARBA" id="ARBA00022679"/>
    </source>
</evidence>
<evidence type="ECO:0000256" key="1">
    <source>
        <dbReference type="ARBA" id="ARBA00000085"/>
    </source>
</evidence>
<dbReference type="InterPro" id="IPR050351">
    <property type="entry name" value="BphY/WalK/GraS-like"/>
</dbReference>
<dbReference type="InterPro" id="IPR004358">
    <property type="entry name" value="Sig_transdc_His_kin-like_C"/>
</dbReference>
<reference evidence="16 17" key="1">
    <citation type="submission" date="2015-12" db="EMBL/GenBank/DDBJ databases">
        <title>Genome sequence of the marine Rhodobacteraceae strain O3.65, Candidatus Tritonibacter horizontis.</title>
        <authorList>
            <person name="Poehlein A."/>
            <person name="Giebel H.A."/>
            <person name="Voget S."/>
            <person name="Brinkhoff T."/>
        </authorList>
    </citation>
    <scope>NUCLEOTIDE SEQUENCE [LARGE SCALE GENOMIC DNA]</scope>
    <source>
        <strain evidence="16 17">O3.65</strain>
    </source>
</reference>
<dbReference type="InterPro" id="IPR005467">
    <property type="entry name" value="His_kinase_dom"/>
</dbReference>
<comment type="caution">
    <text evidence="16">The sequence shown here is derived from an EMBL/GenBank/DDBJ whole genome shotgun (WGS) entry which is preliminary data.</text>
</comment>
<keyword evidence="4" id="KW-1003">Cell membrane</keyword>
<dbReference type="GO" id="GO:0005886">
    <property type="term" value="C:plasma membrane"/>
    <property type="evidence" value="ECO:0007669"/>
    <property type="project" value="UniProtKB-SubCell"/>
</dbReference>
<dbReference type="SUPFAM" id="SSF55874">
    <property type="entry name" value="ATPase domain of HSP90 chaperone/DNA topoisomerase II/histidine kinase"/>
    <property type="match status" value="1"/>
</dbReference>
<dbReference type="InterPro" id="IPR036097">
    <property type="entry name" value="HisK_dim/P_sf"/>
</dbReference>
<dbReference type="CDD" id="cd00075">
    <property type="entry name" value="HATPase"/>
    <property type="match status" value="1"/>
</dbReference>
<dbReference type="PROSITE" id="PS50109">
    <property type="entry name" value="HIS_KIN"/>
    <property type="match status" value="1"/>
</dbReference>
<dbReference type="InterPro" id="IPR048760">
    <property type="entry name" value="VP0354-like_sensor_dom"/>
</dbReference>
<dbReference type="CDD" id="cd18773">
    <property type="entry name" value="PDC1_HK_sensor"/>
    <property type="match status" value="1"/>
</dbReference>
<dbReference type="InterPro" id="IPR029151">
    <property type="entry name" value="Sensor-like_sf"/>
</dbReference>
<dbReference type="GO" id="GO:0000155">
    <property type="term" value="F:phosphorelay sensor kinase activity"/>
    <property type="evidence" value="ECO:0007669"/>
    <property type="project" value="InterPro"/>
</dbReference>
<dbReference type="NCBIfam" id="TIGR00229">
    <property type="entry name" value="sensory_box"/>
    <property type="match status" value="1"/>
</dbReference>
<gene>
    <name evidence="16" type="primary">cph1_6</name>
    <name evidence="16" type="ORF">TRIHO_26530</name>
</gene>
<dbReference type="PATRIC" id="fig|1768241.3.peg.2776"/>
<evidence type="ECO:0000256" key="8">
    <source>
        <dbReference type="ARBA" id="ARBA00022741"/>
    </source>
</evidence>
<dbReference type="CDD" id="cd06225">
    <property type="entry name" value="HAMP"/>
    <property type="match status" value="1"/>
</dbReference>
<dbReference type="InterPro" id="IPR035965">
    <property type="entry name" value="PAS-like_dom_sf"/>
</dbReference>
<feature type="domain" description="Histidine kinase" evidence="14">
    <location>
        <begin position="546"/>
        <end position="760"/>
    </location>
</feature>
<dbReference type="CDD" id="cd00082">
    <property type="entry name" value="HisKA"/>
    <property type="match status" value="1"/>
</dbReference>
<organism evidence="16 17">
    <name type="scientific">Tritonibacter horizontis</name>
    <dbReference type="NCBI Taxonomy" id="1768241"/>
    <lineage>
        <taxon>Bacteria</taxon>
        <taxon>Pseudomonadati</taxon>
        <taxon>Pseudomonadota</taxon>
        <taxon>Alphaproteobacteria</taxon>
        <taxon>Rhodobacterales</taxon>
        <taxon>Paracoccaceae</taxon>
        <taxon>Tritonibacter</taxon>
    </lineage>
</organism>
<dbReference type="AlphaFoldDB" id="A0A132BY79"/>
<dbReference type="PROSITE" id="PS50885">
    <property type="entry name" value="HAMP"/>
    <property type="match status" value="1"/>
</dbReference>
<dbReference type="SMART" id="SM00387">
    <property type="entry name" value="HATPase_c"/>
    <property type="match status" value="1"/>
</dbReference>
<evidence type="ECO:0000313" key="17">
    <source>
        <dbReference type="Proteomes" id="UP000068382"/>
    </source>
</evidence>
<keyword evidence="11" id="KW-1133">Transmembrane helix</keyword>
<dbReference type="Pfam" id="PF02518">
    <property type="entry name" value="HATPase_c"/>
    <property type="match status" value="1"/>
</dbReference>
<dbReference type="OrthoDB" id="9795133at2"/>
<dbReference type="InterPro" id="IPR000014">
    <property type="entry name" value="PAS"/>
</dbReference>
<dbReference type="Pfam" id="PF21623">
    <property type="entry name" value="HK_sensor_dom_bact"/>
    <property type="match status" value="1"/>
</dbReference>
<keyword evidence="6 16" id="KW-0808">Transferase</keyword>
<dbReference type="InterPro" id="IPR036890">
    <property type="entry name" value="HATPase_C_sf"/>
</dbReference>
<dbReference type="Pfam" id="PF00672">
    <property type="entry name" value="HAMP"/>
    <property type="match status" value="1"/>
</dbReference>
<evidence type="ECO:0000256" key="2">
    <source>
        <dbReference type="ARBA" id="ARBA00004651"/>
    </source>
</evidence>
<dbReference type="PANTHER" id="PTHR42878:SF15">
    <property type="entry name" value="BACTERIOPHYTOCHROME"/>
    <property type="match status" value="1"/>
</dbReference>
<dbReference type="InterPro" id="IPR003660">
    <property type="entry name" value="HAMP_dom"/>
</dbReference>
<dbReference type="EMBL" id="LPUY01000074">
    <property type="protein sequence ID" value="KUP92680.1"/>
    <property type="molecule type" value="Genomic_DNA"/>
</dbReference>
<dbReference type="Gene3D" id="3.30.450.20">
    <property type="entry name" value="PAS domain"/>
    <property type="match status" value="2"/>
</dbReference>
<dbReference type="EC" id="2.7.13.3" evidence="3"/>
<evidence type="ECO:0000256" key="9">
    <source>
        <dbReference type="ARBA" id="ARBA00022777"/>
    </source>
</evidence>
<dbReference type="SUPFAM" id="SSF55785">
    <property type="entry name" value="PYP-like sensor domain (PAS domain)"/>
    <property type="match status" value="1"/>
</dbReference>
<evidence type="ECO:0000256" key="12">
    <source>
        <dbReference type="ARBA" id="ARBA00023012"/>
    </source>
</evidence>
<keyword evidence="17" id="KW-1185">Reference proteome</keyword>
<name>A0A132BY79_9RHOB</name>
<keyword evidence="8" id="KW-0547">Nucleotide-binding</keyword>
<protein>
    <recommendedName>
        <fullName evidence="3">histidine kinase</fullName>
        <ecNumber evidence="3">2.7.13.3</ecNumber>
    </recommendedName>
</protein>
<evidence type="ECO:0000259" key="15">
    <source>
        <dbReference type="PROSITE" id="PS50885"/>
    </source>
</evidence>
<evidence type="ECO:0000256" key="10">
    <source>
        <dbReference type="ARBA" id="ARBA00022840"/>
    </source>
</evidence>
<dbReference type="SMART" id="SM00388">
    <property type="entry name" value="HisKA"/>
    <property type="match status" value="1"/>
</dbReference>
<accession>A0A132BY79</accession>
<evidence type="ECO:0000256" key="3">
    <source>
        <dbReference type="ARBA" id="ARBA00012438"/>
    </source>
</evidence>
<dbReference type="PRINTS" id="PR00344">
    <property type="entry name" value="BCTRLSENSOR"/>
</dbReference>
<evidence type="ECO:0000259" key="14">
    <source>
        <dbReference type="PROSITE" id="PS50109"/>
    </source>
</evidence>
<dbReference type="Pfam" id="PF00512">
    <property type="entry name" value="HisKA"/>
    <property type="match status" value="1"/>
</dbReference>
<sequence>MAFVPSKSLRFQITARAVATTVIAVVVLTIASAIISNHLESRQTASDLVDVANQVTRATTDANSAIGSDARILANMPPVAALIRASRNNGVDPLSGDTVDEWTERLATIFSSFHSLRPNYTQIRFVSFDNNGREIVRVNKQDGALVRVPDDELQTKSNEPYFADAAELAPGEIYVGAPSFNRERGVIQKPHLLVYRVLVPVFDENGGKFGFIAINVDLLRHNAAVYEPLKLESDFVLHNSAGSSYHWNAKTQTGSFKFLGTSALPPEVEEKVVARDGPLPRGLIRVTHDGHDYLSTRLSSLSRASHQVYFTLIRNRNFFQRVLPGSTRTLFLLGLIVIVTSVVLTRRSVDRALDPMINMRSNVMNAATTGRAPSLPVGLQDEVGDLARSFNTLIDRLRDQEASARRVFDAVMDGLVVIRLDGTIENSNIAFQNEFGIVPVSPVKAELSQIMAGSDWAALAAEMADYVAADPQETREIKRLCTGWDRAEREVSLDISISLLPSQNDQPLFVAVVRDVTAAAKMKRDSQALIDRLNRSNQELEEFAYVASHDLKAPLRAISHAATWLEEDLEELLTEETREHLHFMTSRIARMSRLLDDLLLHSRIGSVEFDPTRDIVSGAYMAEDLEKLAGSDDKIKLEFSDDFKAAMMNFMPLRTILLNLIGNSIKHSDKEIGEITVSLEERSTEYAISVRDNGPGIPEKFHEHIFGLFKTLESRDKVEGSGMGLAFVKKHLTILDQNISVVSDGDGTGTEFIFTWPKPEQRGAQNAA</sequence>
<keyword evidence="13" id="KW-0472">Membrane</keyword>
<dbReference type="GO" id="GO:0000156">
    <property type="term" value="F:phosphorelay response regulator activity"/>
    <property type="evidence" value="ECO:0007669"/>
    <property type="project" value="TreeGrafter"/>
</dbReference>
<evidence type="ECO:0000313" key="16">
    <source>
        <dbReference type="EMBL" id="KUP92680.1"/>
    </source>
</evidence>
<dbReference type="SUPFAM" id="SSF47384">
    <property type="entry name" value="Homodimeric domain of signal transducing histidine kinase"/>
    <property type="match status" value="1"/>
</dbReference>
<dbReference type="SUPFAM" id="SSF103190">
    <property type="entry name" value="Sensory domain-like"/>
    <property type="match status" value="1"/>
</dbReference>
<evidence type="ECO:0000256" key="4">
    <source>
        <dbReference type="ARBA" id="ARBA00022475"/>
    </source>
</evidence>
<evidence type="ECO:0000256" key="13">
    <source>
        <dbReference type="ARBA" id="ARBA00023136"/>
    </source>
</evidence>
<evidence type="ECO:0000256" key="5">
    <source>
        <dbReference type="ARBA" id="ARBA00022553"/>
    </source>
</evidence>
<keyword evidence="5" id="KW-0597">Phosphoprotein</keyword>
<comment type="catalytic activity">
    <reaction evidence="1">
        <text>ATP + protein L-histidine = ADP + protein N-phospho-L-histidine.</text>
        <dbReference type="EC" id="2.7.13.3"/>
    </reaction>
</comment>
<dbReference type="RefSeq" id="WP_082705135.1">
    <property type="nucleotide sequence ID" value="NZ_LPUY01000074.1"/>
</dbReference>
<dbReference type="Proteomes" id="UP000068382">
    <property type="component" value="Unassembled WGS sequence"/>
</dbReference>
<keyword evidence="10" id="KW-0067">ATP-binding</keyword>
<keyword evidence="7" id="KW-0812">Transmembrane</keyword>
<comment type="subcellular location">
    <subcellularLocation>
        <location evidence="2">Cell membrane</location>
        <topology evidence="2">Multi-pass membrane protein</topology>
    </subcellularLocation>
</comment>
<keyword evidence="9" id="KW-0418">Kinase</keyword>
<evidence type="ECO:0000256" key="11">
    <source>
        <dbReference type="ARBA" id="ARBA00022989"/>
    </source>
</evidence>
<dbReference type="GO" id="GO:0007234">
    <property type="term" value="P:osmosensory signaling via phosphorelay pathway"/>
    <property type="evidence" value="ECO:0007669"/>
    <property type="project" value="TreeGrafter"/>
</dbReference>
<feature type="domain" description="HAMP" evidence="15">
    <location>
        <begin position="361"/>
        <end position="402"/>
    </location>
</feature>
<proteinExistence type="predicted"/>
<dbReference type="Gene3D" id="6.10.340.10">
    <property type="match status" value="1"/>
</dbReference>
<dbReference type="Gene3D" id="1.10.287.130">
    <property type="match status" value="1"/>
</dbReference>
<dbReference type="PANTHER" id="PTHR42878">
    <property type="entry name" value="TWO-COMPONENT HISTIDINE KINASE"/>
    <property type="match status" value="1"/>
</dbReference>
<dbReference type="Gene3D" id="3.30.565.10">
    <property type="entry name" value="Histidine kinase-like ATPase, C-terminal domain"/>
    <property type="match status" value="1"/>
</dbReference>
<dbReference type="GO" id="GO:0030295">
    <property type="term" value="F:protein kinase activator activity"/>
    <property type="evidence" value="ECO:0007669"/>
    <property type="project" value="TreeGrafter"/>
</dbReference>
<evidence type="ECO:0000256" key="7">
    <source>
        <dbReference type="ARBA" id="ARBA00022692"/>
    </source>
</evidence>
<dbReference type="InterPro" id="IPR003661">
    <property type="entry name" value="HisK_dim/P_dom"/>
</dbReference>